<gene>
    <name evidence="2" type="ORF">UFOPK3267_02252</name>
</gene>
<feature type="transmembrane region" description="Helical" evidence="1">
    <location>
        <begin position="32"/>
        <end position="53"/>
    </location>
</feature>
<evidence type="ECO:0000313" key="2">
    <source>
        <dbReference type="EMBL" id="CAB4852725.1"/>
    </source>
</evidence>
<protein>
    <submittedName>
        <fullName evidence="2">Unannotated protein</fullName>
    </submittedName>
</protein>
<reference evidence="2" key="1">
    <citation type="submission" date="2020-05" db="EMBL/GenBank/DDBJ databases">
        <authorList>
            <person name="Chiriac C."/>
            <person name="Salcher M."/>
            <person name="Ghai R."/>
            <person name="Kavagutti S V."/>
        </authorList>
    </citation>
    <scope>NUCLEOTIDE SEQUENCE</scope>
</reference>
<dbReference type="EMBL" id="CAFBIY010000149">
    <property type="protein sequence ID" value="CAB4852725.1"/>
    <property type="molecule type" value="Genomic_DNA"/>
</dbReference>
<keyword evidence="1" id="KW-1133">Transmembrane helix</keyword>
<sequence length="65" mass="7427">MPTLSLFSVFAQGYLRIRFIQMKNRVAPFNEVSYLLLSAAFIGGTTIFVYAICEVMRMSFVFSCE</sequence>
<proteinExistence type="predicted"/>
<organism evidence="2">
    <name type="scientific">freshwater metagenome</name>
    <dbReference type="NCBI Taxonomy" id="449393"/>
    <lineage>
        <taxon>unclassified sequences</taxon>
        <taxon>metagenomes</taxon>
        <taxon>ecological metagenomes</taxon>
    </lineage>
</organism>
<keyword evidence="1" id="KW-0812">Transmembrane</keyword>
<dbReference type="AlphaFoldDB" id="A0A6J7C5T4"/>
<keyword evidence="1" id="KW-0472">Membrane</keyword>
<name>A0A6J7C5T4_9ZZZZ</name>
<accession>A0A6J7C5T4</accession>
<evidence type="ECO:0000256" key="1">
    <source>
        <dbReference type="SAM" id="Phobius"/>
    </source>
</evidence>